<evidence type="ECO:0000259" key="3">
    <source>
        <dbReference type="Pfam" id="PF07495"/>
    </source>
</evidence>
<dbReference type="InterPro" id="IPR013783">
    <property type="entry name" value="Ig-like_fold"/>
</dbReference>
<dbReference type="Gene3D" id="2.130.10.10">
    <property type="entry name" value="YVTN repeat-like/Quinoprotein amine dehydrogenase"/>
    <property type="match status" value="2"/>
</dbReference>
<name>A0A974WDY6_9BACT</name>
<dbReference type="SUPFAM" id="SSF50998">
    <property type="entry name" value="Quinoprotein alcohol dehydrogenase-like"/>
    <property type="match status" value="1"/>
</dbReference>
<keyword evidence="2" id="KW-0812">Transmembrane</keyword>
<dbReference type="RefSeq" id="WP_205720949.1">
    <property type="nucleotide sequence ID" value="NZ_CP070608.1"/>
</dbReference>
<feature type="transmembrane region" description="Helical" evidence="2">
    <location>
        <begin position="743"/>
        <end position="762"/>
    </location>
</feature>
<dbReference type="InterPro" id="IPR011047">
    <property type="entry name" value="Quinoprotein_ADH-like_sf"/>
</dbReference>
<keyword evidence="5" id="KW-1185">Reference proteome</keyword>
<protein>
    <recommendedName>
        <fullName evidence="3">Two component regulator three Y domain-containing protein</fullName>
    </recommendedName>
</protein>
<sequence length="944" mass="108464">MNTYKLITSYTSFILVLVSLITSAQKNSGVYPIKNFGPQEYQAGIQNIDFAQNRNMNLFVANNLGVLSYNGSKWETHAYRNGKKQRSLEFDPETNRLYVGSQGDFGFFEKNWQYTSLLKLIPDGAPDFDEVWDVFIFDSRVYFCTFQSIFVFDGESISVITNDSGFNRSFKTQNRLFTQDQNGKLYEVVGLELVPSIKQGQENLIVSGIISIDQGHLIFYNSGKVELSNSVEVSTVYPELIETLSGNYINHVTQLSDSRLSIATQRAGIFLFDIQNRVIENINTSNGLQSNACLRSFQDYSGNLWVGMQNGLALLDINSPIRLIGNEINIQGSGYEAYQRPEGTYYTTSNGIYFLANEALECKFLSGTEGPAYGIEMINDAIYAGHHTGLFRLKNGEAIRVASTDGLWEVKRLRSNPNYALAGTYSGLYLFEIDKDGTLKAKQKLQGFQESSRFFEEDKNGAIWVGQFYKGLYKLELSNDLEINSVKRITSDQVSIEEHIVLSEINDELYLAAKTGVYQIDQDDNVISKSEKFNTELDGQWVYLLTQDKNKNVYVFSENKVGFYKPVSLSNYQFVPSSLYQLRHSFNNDLLNVSVNVENGVYFNANEGFIHYSPLVENQIVLDKKPVVSSIFSVDEDTLLFARLPFEDIILTNSSISFKEVKDLQFTVESFKFKNVDNQQFRYLLEGFDKEYSDWTVSPVKEYTNLPAGKYKFYVQTLDYLGERSTSEPLTITVKPPFLKTKWMKMIYGLIAITLIVLLYRFQRYRYKGKERKLKRDKQAELEQKQRELQSLKEEKIQSELRHVNNLLAASTMNLVVKNEFMENIKEELNEVRQKGTAPETSKSLERIIKEIDTTLKLQEDWKQFEYHFDKVHGDFLTRLTTEFIDLTPGEQKLSAFLRLKMDTKEIANLMGVSLRGVEVARYRLRKKLGLDKHQNLSKFILEY</sequence>
<accession>A0A974WDY6</accession>
<dbReference type="KEGG" id="fuv:JR347_12560"/>
<evidence type="ECO:0000256" key="2">
    <source>
        <dbReference type="SAM" id="Phobius"/>
    </source>
</evidence>
<dbReference type="SUPFAM" id="SSF46894">
    <property type="entry name" value="C-terminal effector domain of the bipartite response regulators"/>
    <property type="match status" value="1"/>
</dbReference>
<keyword evidence="2" id="KW-0472">Membrane</keyword>
<evidence type="ECO:0000313" key="5">
    <source>
        <dbReference type="Proteomes" id="UP000662783"/>
    </source>
</evidence>
<dbReference type="GO" id="GO:0006355">
    <property type="term" value="P:regulation of DNA-templated transcription"/>
    <property type="evidence" value="ECO:0007669"/>
    <property type="project" value="InterPro"/>
</dbReference>
<dbReference type="InterPro" id="IPR015943">
    <property type="entry name" value="WD40/YVTN_repeat-like_dom_sf"/>
</dbReference>
<evidence type="ECO:0000313" key="4">
    <source>
        <dbReference type="EMBL" id="QSE96433.1"/>
    </source>
</evidence>
<feature type="coiled-coil region" evidence="1">
    <location>
        <begin position="768"/>
        <end position="802"/>
    </location>
</feature>
<reference evidence="4" key="1">
    <citation type="submission" date="2021-02" db="EMBL/GenBank/DDBJ databases">
        <title>Fulvivirga sp. S481 isolated from sea water.</title>
        <authorList>
            <person name="Bae S.S."/>
            <person name="Baek K."/>
        </authorList>
    </citation>
    <scope>NUCLEOTIDE SEQUENCE</scope>
    <source>
        <strain evidence="4">S481</strain>
    </source>
</reference>
<dbReference type="AlphaFoldDB" id="A0A974WDY6"/>
<dbReference type="Gene3D" id="2.60.40.10">
    <property type="entry name" value="Immunoglobulins"/>
    <property type="match status" value="1"/>
</dbReference>
<keyword evidence="1" id="KW-0175">Coiled coil</keyword>
<dbReference type="Proteomes" id="UP000662783">
    <property type="component" value="Chromosome"/>
</dbReference>
<dbReference type="EMBL" id="CP070608">
    <property type="protein sequence ID" value="QSE96433.1"/>
    <property type="molecule type" value="Genomic_DNA"/>
</dbReference>
<keyword evidence="2" id="KW-1133">Transmembrane helix</keyword>
<dbReference type="Pfam" id="PF07495">
    <property type="entry name" value="Y_Y_Y"/>
    <property type="match status" value="1"/>
</dbReference>
<dbReference type="Gene3D" id="1.10.10.10">
    <property type="entry name" value="Winged helix-like DNA-binding domain superfamily/Winged helix DNA-binding domain"/>
    <property type="match status" value="1"/>
</dbReference>
<proteinExistence type="predicted"/>
<gene>
    <name evidence="4" type="ORF">JR347_12560</name>
</gene>
<dbReference type="GO" id="GO:0003677">
    <property type="term" value="F:DNA binding"/>
    <property type="evidence" value="ECO:0007669"/>
    <property type="project" value="InterPro"/>
</dbReference>
<dbReference type="InterPro" id="IPR016032">
    <property type="entry name" value="Sig_transdc_resp-reg_C-effctor"/>
</dbReference>
<dbReference type="InterPro" id="IPR036388">
    <property type="entry name" value="WH-like_DNA-bd_sf"/>
</dbReference>
<organism evidence="4 5">
    <name type="scientific">Fulvivirga lutea</name>
    <dbReference type="NCBI Taxonomy" id="2810512"/>
    <lineage>
        <taxon>Bacteria</taxon>
        <taxon>Pseudomonadati</taxon>
        <taxon>Bacteroidota</taxon>
        <taxon>Cytophagia</taxon>
        <taxon>Cytophagales</taxon>
        <taxon>Fulvivirgaceae</taxon>
        <taxon>Fulvivirga</taxon>
    </lineage>
</organism>
<dbReference type="InterPro" id="IPR011123">
    <property type="entry name" value="Y_Y_Y"/>
</dbReference>
<feature type="domain" description="Two component regulator three Y" evidence="3">
    <location>
        <begin position="675"/>
        <end position="734"/>
    </location>
</feature>
<evidence type="ECO:0000256" key="1">
    <source>
        <dbReference type="SAM" id="Coils"/>
    </source>
</evidence>